<name>A0A2U3E4D7_PURLI</name>
<keyword evidence="1" id="KW-1133">Transmembrane helix</keyword>
<gene>
    <name evidence="2" type="ORF">PCL_01004</name>
</gene>
<sequence>MSTYTTLLRHATQMAYDYVNLEEDVGSEDAALRPGGEKPNHLGRVRRRQAIYMTILKAFKDILLICLSILAIAACWKALSSRPNPLPCDCGDSVAEAKAMGCIYDDMAPAWLPPHCTDPELKAEWDKAGDGPNGRWQYWADANHTRELSMEEVSLLADTPGEYFYTTPRWHLMHCFYYWRKQHRASFTGVTIEGRYKSERHVKHCGDMFLHPPTGLTYSYVTLKSSSPDPPEFELRRLKAAGIDPFEFDTRAEAP</sequence>
<dbReference type="PANTHER" id="PTHR35896:SF3">
    <property type="entry name" value="MAJOR FACILITATOR SUPERFAMILY TRANSPORTER"/>
    <property type="match status" value="1"/>
</dbReference>
<evidence type="ECO:0000256" key="1">
    <source>
        <dbReference type="SAM" id="Phobius"/>
    </source>
</evidence>
<protein>
    <submittedName>
        <fullName evidence="2">Uncharacterized protein</fullName>
    </submittedName>
</protein>
<dbReference type="Proteomes" id="UP000245956">
    <property type="component" value="Unassembled WGS sequence"/>
</dbReference>
<dbReference type="AlphaFoldDB" id="A0A2U3E4D7"/>
<dbReference type="EMBL" id="LCWV01000012">
    <property type="protein sequence ID" value="PWI69357.1"/>
    <property type="molecule type" value="Genomic_DNA"/>
</dbReference>
<proteinExistence type="predicted"/>
<reference evidence="2 3" key="1">
    <citation type="journal article" date="2016" name="Front. Microbiol.">
        <title>Genome and transcriptome sequences reveal the specific parasitism of the nematophagous Purpureocillium lilacinum 36-1.</title>
        <authorList>
            <person name="Xie J."/>
            <person name="Li S."/>
            <person name="Mo C."/>
            <person name="Xiao X."/>
            <person name="Peng D."/>
            <person name="Wang G."/>
            <person name="Xiao Y."/>
        </authorList>
    </citation>
    <scope>NUCLEOTIDE SEQUENCE [LARGE SCALE GENOMIC DNA]</scope>
    <source>
        <strain evidence="2 3">36-1</strain>
    </source>
</reference>
<dbReference type="InterPro" id="IPR053008">
    <property type="entry name" value="Phomopsin_biosynth_assoc"/>
</dbReference>
<dbReference type="PANTHER" id="PTHR35896">
    <property type="entry name" value="IG-LIKE DOMAIN-CONTAINING PROTEIN"/>
    <property type="match status" value="1"/>
</dbReference>
<keyword evidence="1" id="KW-0812">Transmembrane</keyword>
<comment type="caution">
    <text evidence="2">The sequence shown here is derived from an EMBL/GenBank/DDBJ whole genome shotgun (WGS) entry which is preliminary data.</text>
</comment>
<keyword evidence="1" id="KW-0472">Membrane</keyword>
<feature type="transmembrane region" description="Helical" evidence="1">
    <location>
        <begin position="62"/>
        <end position="79"/>
    </location>
</feature>
<accession>A0A2U3E4D7</accession>
<evidence type="ECO:0000313" key="3">
    <source>
        <dbReference type="Proteomes" id="UP000245956"/>
    </source>
</evidence>
<organism evidence="2 3">
    <name type="scientific">Purpureocillium lilacinum</name>
    <name type="common">Paecilomyces lilacinus</name>
    <dbReference type="NCBI Taxonomy" id="33203"/>
    <lineage>
        <taxon>Eukaryota</taxon>
        <taxon>Fungi</taxon>
        <taxon>Dikarya</taxon>
        <taxon>Ascomycota</taxon>
        <taxon>Pezizomycotina</taxon>
        <taxon>Sordariomycetes</taxon>
        <taxon>Hypocreomycetidae</taxon>
        <taxon>Hypocreales</taxon>
        <taxon>Ophiocordycipitaceae</taxon>
        <taxon>Purpureocillium</taxon>
    </lineage>
</organism>
<evidence type="ECO:0000313" key="2">
    <source>
        <dbReference type="EMBL" id="PWI69357.1"/>
    </source>
</evidence>